<proteinExistence type="predicted"/>
<dbReference type="Proteomes" id="UP000504621">
    <property type="component" value="Unplaced"/>
</dbReference>
<dbReference type="Pfam" id="PF00560">
    <property type="entry name" value="LRR_1"/>
    <property type="match status" value="2"/>
</dbReference>
<organism evidence="1 2">
    <name type="scientific">Herrania umbratica</name>
    <dbReference type="NCBI Taxonomy" id="108875"/>
    <lineage>
        <taxon>Eukaryota</taxon>
        <taxon>Viridiplantae</taxon>
        <taxon>Streptophyta</taxon>
        <taxon>Embryophyta</taxon>
        <taxon>Tracheophyta</taxon>
        <taxon>Spermatophyta</taxon>
        <taxon>Magnoliopsida</taxon>
        <taxon>eudicotyledons</taxon>
        <taxon>Gunneridae</taxon>
        <taxon>Pentapetalae</taxon>
        <taxon>rosids</taxon>
        <taxon>malvids</taxon>
        <taxon>Malvales</taxon>
        <taxon>Malvaceae</taxon>
        <taxon>Byttnerioideae</taxon>
        <taxon>Herrania</taxon>
    </lineage>
</organism>
<keyword evidence="1" id="KW-1185">Reference proteome</keyword>
<reference evidence="2" key="1">
    <citation type="submission" date="2025-08" db="UniProtKB">
        <authorList>
            <consortium name="RefSeq"/>
        </authorList>
    </citation>
    <scope>IDENTIFICATION</scope>
    <source>
        <tissue evidence="2">Leaf</tissue>
    </source>
</reference>
<dbReference type="Gene3D" id="3.80.10.10">
    <property type="entry name" value="Ribonuclease Inhibitor"/>
    <property type="match status" value="1"/>
</dbReference>
<evidence type="ECO:0000313" key="1">
    <source>
        <dbReference type="Proteomes" id="UP000504621"/>
    </source>
</evidence>
<name>A0A6J1BMC5_9ROSI</name>
<dbReference type="InterPro" id="IPR001611">
    <property type="entry name" value="Leu-rich_rpt"/>
</dbReference>
<dbReference type="InterPro" id="IPR032675">
    <property type="entry name" value="LRR_dom_sf"/>
</dbReference>
<dbReference type="OrthoDB" id="973305at2759"/>
<feature type="non-terminal residue" evidence="2">
    <location>
        <position position="81"/>
    </location>
</feature>
<accession>A0A6J1BMC5</accession>
<evidence type="ECO:0000313" key="2">
    <source>
        <dbReference type="RefSeq" id="XP_021300460.1"/>
    </source>
</evidence>
<protein>
    <submittedName>
        <fullName evidence="2">Probable LRR receptor-like serine/threonine-protein kinase At4g30520</fullName>
    </submittedName>
</protein>
<dbReference type="AlphaFoldDB" id="A0A6J1BMC5"/>
<dbReference type="SUPFAM" id="SSF52058">
    <property type="entry name" value="L domain-like"/>
    <property type="match status" value="1"/>
</dbReference>
<dbReference type="GeneID" id="110428864"/>
<dbReference type="RefSeq" id="XP_021300460.1">
    <property type="nucleotide sequence ID" value="XM_021444785.1"/>
</dbReference>
<sequence length="81" mass="9130">MQNQGSKGFLRLEQLETLDLTCNNLGNNTLQSLRKLTSLKNLILRSNLLEGSFPVQELSVFESLETLDLSQNFINGFPTML</sequence>
<gene>
    <name evidence="2" type="primary">LOC110428864</name>
</gene>